<evidence type="ECO:0000256" key="1">
    <source>
        <dbReference type="SAM" id="MobiDB-lite"/>
    </source>
</evidence>
<dbReference type="AlphaFoldDB" id="A0A433MXB1"/>
<gene>
    <name evidence="3" type="ORF">PCC6912_61140</name>
</gene>
<feature type="compositionally biased region" description="Low complexity" evidence="1">
    <location>
        <begin position="88"/>
        <end position="162"/>
    </location>
</feature>
<feature type="compositionally biased region" description="Polar residues" evidence="1">
    <location>
        <begin position="243"/>
        <end position="265"/>
    </location>
</feature>
<organism evidence="3 4">
    <name type="scientific">Chlorogloeopsis fritschii PCC 6912</name>
    <dbReference type="NCBI Taxonomy" id="211165"/>
    <lineage>
        <taxon>Bacteria</taxon>
        <taxon>Bacillati</taxon>
        <taxon>Cyanobacteriota</taxon>
        <taxon>Cyanophyceae</taxon>
        <taxon>Nostocales</taxon>
        <taxon>Chlorogloeopsidaceae</taxon>
        <taxon>Chlorogloeopsis</taxon>
    </lineage>
</organism>
<feature type="region of interest" description="Disordered" evidence="1">
    <location>
        <begin position="51"/>
        <end position="265"/>
    </location>
</feature>
<accession>A0A433MXB1</accession>
<dbReference type="OrthoDB" id="506437at2"/>
<proteinExistence type="predicted"/>
<dbReference type="STRING" id="211165.GCA_000317285_02272"/>
<name>A0A433MXB1_CHLFR</name>
<sequence>MAEKVNKKLRGKLNLALIFSISSSLLITSYAPSIYALEVAKQSGEFKIAKTPDERQPEAVQQGIEQIPVAQPPVSPPKRNQPINSPIPATQAPPTETTSTSQPPSTESTPAPSPTTESAPTPQPPSTESTPAPSPTTESAPTPQPPSTGATPAPSPTTESAPTPQPPSTDATPTQAPSKPSYRRSTPSSPQPTSQPSNRRSTSSSPQPTSQPSNRRSTPSSPQPASQPSYRRSTPSRSPAVKPTTSPGVNRNQISVGSPVNRSNIPNAKKVDFVNIALGVLAPGDFKSQGRYFHFYQFEGRENQLIQIRLTGSADQRRSSNLSLDPFMMLLDPNNRVLAKRGSGETATKGGVKDAFIFVRLPVKGTYTIAVTSRNPGEIGRYSLALRNDRASYAVDQSGNLTASSLSFRKTGSPYSISKFEGKKDQLVSIRVDSMFEEFPPYIVLLNSKGQIVATDNDKDGRYTALIDRAKLPEDDTYYVVVLSATPREKGAYRLTVF</sequence>
<feature type="compositionally biased region" description="Low complexity" evidence="1">
    <location>
        <begin position="177"/>
        <end position="239"/>
    </location>
</feature>
<dbReference type="InterPro" id="IPR007280">
    <property type="entry name" value="Peptidase_C_arc/bac"/>
</dbReference>
<comment type="caution">
    <text evidence="3">The sequence shown here is derived from an EMBL/GenBank/DDBJ whole genome shotgun (WGS) entry which is preliminary data.</text>
</comment>
<evidence type="ECO:0000259" key="2">
    <source>
        <dbReference type="Pfam" id="PF04151"/>
    </source>
</evidence>
<evidence type="ECO:0000313" key="3">
    <source>
        <dbReference type="EMBL" id="RUR72739.1"/>
    </source>
</evidence>
<dbReference type="Pfam" id="PF04151">
    <property type="entry name" value="PPC"/>
    <property type="match status" value="1"/>
</dbReference>
<feature type="domain" description="Peptidase C-terminal archaeal/bacterial" evidence="2">
    <location>
        <begin position="293"/>
        <end position="373"/>
    </location>
</feature>
<dbReference type="EMBL" id="RSCJ01000043">
    <property type="protein sequence ID" value="RUR72739.1"/>
    <property type="molecule type" value="Genomic_DNA"/>
</dbReference>
<protein>
    <recommendedName>
        <fullName evidence="2">Peptidase C-terminal archaeal/bacterial domain-containing protein</fullName>
    </recommendedName>
</protein>
<dbReference type="RefSeq" id="WP_016878780.1">
    <property type="nucleotide sequence ID" value="NZ_AJLN01000066.1"/>
</dbReference>
<keyword evidence="4" id="KW-1185">Reference proteome</keyword>
<reference evidence="3 4" key="1">
    <citation type="journal article" date="2019" name="Genome Biol. Evol.">
        <title>Day and night: Metabolic profiles and evolutionary relationships of six axenic non-marine cyanobacteria.</title>
        <authorList>
            <person name="Will S.E."/>
            <person name="Henke P."/>
            <person name="Boedeker C."/>
            <person name="Huang S."/>
            <person name="Brinkmann H."/>
            <person name="Rohde M."/>
            <person name="Jarek M."/>
            <person name="Friedl T."/>
            <person name="Seufert S."/>
            <person name="Schumacher M."/>
            <person name="Overmann J."/>
            <person name="Neumann-Schaal M."/>
            <person name="Petersen J."/>
        </authorList>
    </citation>
    <scope>NUCLEOTIDE SEQUENCE [LARGE SCALE GENOMIC DNA]</scope>
    <source>
        <strain evidence="3 4">PCC 6912</strain>
    </source>
</reference>
<dbReference type="Gene3D" id="2.60.120.380">
    <property type="match status" value="2"/>
</dbReference>
<dbReference type="Proteomes" id="UP000268857">
    <property type="component" value="Unassembled WGS sequence"/>
</dbReference>
<evidence type="ECO:0000313" key="4">
    <source>
        <dbReference type="Proteomes" id="UP000268857"/>
    </source>
</evidence>